<dbReference type="EMBL" id="CM001222">
    <property type="protein sequence ID" value="KEH25995.1"/>
    <property type="molecule type" value="Genomic_DNA"/>
</dbReference>
<dbReference type="Proteomes" id="UP000002051">
    <property type="component" value="Chromosome 6"/>
</dbReference>
<evidence type="ECO:0000256" key="1">
    <source>
        <dbReference type="SAM" id="MobiDB-lite"/>
    </source>
</evidence>
<feature type="region of interest" description="Disordered" evidence="1">
    <location>
        <begin position="366"/>
        <end position="406"/>
    </location>
</feature>
<dbReference type="EnsemblPlants" id="KEH25995">
    <property type="protein sequence ID" value="KEH25995"/>
    <property type="gene ID" value="MTR_6g039060"/>
</dbReference>
<dbReference type="AlphaFoldDB" id="A0A072UJI6"/>
<evidence type="ECO:0000313" key="4">
    <source>
        <dbReference type="Proteomes" id="UP000002051"/>
    </source>
</evidence>
<gene>
    <name evidence="2" type="ordered locus">MTR_6g039060</name>
</gene>
<keyword evidence="4" id="KW-1185">Reference proteome</keyword>
<organism evidence="2 4">
    <name type="scientific">Medicago truncatula</name>
    <name type="common">Barrel medic</name>
    <name type="synonym">Medicago tribuloides</name>
    <dbReference type="NCBI Taxonomy" id="3880"/>
    <lineage>
        <taxon>Eukaryota</taxon>
        <taxon>Viridiplantae</taxon>
        <taxon>Streptophyta</taxon>
        <taxon>Embryophyta</taxon>
        <taxon>Tracheophyta</taxon>
        <taxon>Spermatophyta</taxon>
        <taxon>Magnoliopsida</taxon>
        <taxon>eudicotyledons</taxon>
        <taxon>Gunneridae</taxon>
        <taxon>Pentapetalae</taxon>
        <taxon>rosids</taxon>
        <taxon>fabids</taxon>
        <taxon>Fabales</taxon>
        <taxon>Fabaceae</taxon>
        <taxon>Papilionoideae</taxon>
        <taxon>50 kb inversion clade</taxon>
        <taxon>NPAAA clade</taxon>
        <taxon>Hologalegina</taxon>
        <taxon>IRL clade</taxon>
        <taxon>Trifolieae</taxon>
        <taxon>Medicago</taxon>
    </lineage>
</organism>
<dbReference type="PANTHER" id="PTHR10792">
    <property type="entry name" value="60S RIBOSOMAL PROTEIN L24"/>
    <property type="match status" value="1"/>
</dbReference>
<accession>A0A072UJI6</accession>
<proteinExistence type="predicted"/>
<protein>
    <submittedName>
        <fullName evidence="2 3">Uncharacterized protein</fullName>
    </submittedName>
</protein>
<dbReference type="PANTHER" id="PTHR10792:SF8">
    <property type="entry name" value="RIBOSOME BIOGENESIS PROTEIN RLP24-RELATED"/>
    <property type="match status" value="1"/>
</dbReference>
<sequence>MASSSSSSSIKINTKKSYVLKERSVTVPLDRLDVQVEAPVDFESLERNGVDVRGHIGAQQMDGYFQMLFGTTYMNLVKDFWVRAKVFDRKASEEEEAEIISKNPSMKRKSREEMGLRKYTGVEIRSAVMGMEVTINEEIIARACRCSEGGQFQWDAPKAIWEGTVNATLFHGRSKGRVSEMATTHRVLLKIMNECMLQRGGGSDQPSLDHKVVLYFLTSCQRINLPKYIMHHMCWAIRESQKKDRRQIPYGRLLSEIFSQGRLLQHLKNAEVVSDEELGSVTGKIFNGRTLRSMKIIEKVTTHKDDLREDYVKSKLMQDFPSVCKKDNPTVIIEFIKAHRKETGEYINIASIPDNIGGAPLKIKGKRSKLTTSEDVSAPEPKRPKLSSSTASGAESGSVPGKIKKRLYKGQRNLKEDIVEEWNSEEKGESASKKVKKPLSMECPMFEMTPELKRMANDYAANRIAERKEMKMIYEIQRDEQLRAAGLLEPEPLNAEQVAERAAEGVALSSECEQETVKEATTLLKQALKGKGTSGATPSEPESEAIRTE</sequence>
<evidence type="ECO:0000313" key="2">
    <source>
        <dbReference type="EMBL" id="KEH25995.1"/>
    </source>
</evidence>
<reference evidence="2 4" key="2">
    <citation type="journal article" date="2014" name="BMC Genomics">
        <title>An improved genome release (version Mt4.0) for the model legume Medicago truncatula.</title>
        <authorList>
            <person name="Tang H."/>
            <person name="Krishnakumar V."/>
            <person name="Bidwell S."/>
            <person name="Rosen B."/>
            <person name="Chan A."/>
            <person name="Zhou S."/>
            <person name="Gentzbittel L."/>
            <person name="Childs K.L."/>
            <person name="Yandell M."/>
            <person name="Gundlach H."/>
            <person name="Mayer K.F."/>
            <person name="Schwartz D.C."/>
            <person name="Town C.D."/>
        </authorList>
    </citation>
    <scope>GENOME REANNOTATION</scope>
    <source>
        <strain evidence="2">A17</strain>
        <strain evidence="3 4">cv. Jemalong A17</strain>
    </source>
</reference>
<evidence type="ECO:0000313" key="3">
    <source>
        <dbReference type="EnsemblPlants" id="KEH25995"/>
    </source>
</evidence>
<dbReference type="GO" id="GO:0003735">
    <property type="term" value="F:structural constituent of ribosome"/>
    <property type="evidence" value="ECO:0007669"/>
    <property type="project" value="InterPro"/>
</dbReference>
<dbReference type="InterPro" id="IPR056366">
    <property type="entry name" value="Ribosomal_eL24"/>
</dbReference>
<dbReference type="HOGENOM" id="CLU_015296_2_0_1"/>
<name>A0A072UJI6_MEDTR</name>
<feature type="region of interest" description="Disordered" evidence="1">
    <location>
        <begin position="527"/>
        <end position="549"/>
    </location>
</feature>
<feature type="compositionally biased region" description="Low complexity" evidence="1">
    <location>
        <begin position="387"/>
        <end position="398"/>
    </location>
</feature>
<reference evidence="3" key="3">
    <citation type="submission" date="2015-04" db="UniProtKB">
        <authorList>
            <consortium name="EnsemblPlants"/>
        </authorList>
    </citation>
    <scope>IDENTIFICATION</scope>
    <source>
        <strain evidence="3">cv. Jemalong A17</strain>
    </source>
</reference>
<reference evidence="2 4" key="1">
    <citation type="journal article" date="2011" name="Nature">
        <title>The Medicago genome provides insight into the evolution of rhizobial symbioses.</title>
        <authorList>
            <person name="Young N.D."/>
            <person name="Debelle F."/>
            <person name="Oldroyd G.E."/>
            <person name="Geurts R."/>
            <person name="Cannon S.B."/>
            <person name="Udvardi M.K."/>
            <person name="Benedito V.A."/>
            <person name="Mayer K.F."/>
            <person name="Gouzy J."/>
            <person name="Schoof H."/>
            <person name="Van de Peer Y."/>
            <person name="Proost S."/>
            <person name="Cook D.R."/>
            <person name="Meyers B.C."/>
            <person name="Spannagl M."/>
            <person name="Cheung F."/>
            <person name="De Mita S."/>
            <person name="Krishnakumar V."/>
            <person name="Gundlach H."/>
            <person name="Zhou S."/>
            <person name="Mudge J."/>
            <person name="Bharti A.K."/>
            <person name="Murray J.D."/>
            <person name="Naoumkina M.A."/>
            <person name="Rosen B."/>
            <person name="Silverstein K.A."/>
            <person name="Tang H."/>
            <person name="Rombauts S."/>
            <person name="Zhao P.X."/>
            <person name="Zhou P."/>
            <person name="Barbe V."/>
            <person name="Bardou P."/>
            <person name="Bechner M."/>
            <person name="Bellec A."/>
            <person name="Berger A."/>
            <person name="Berges H."/>
            <person name="Bidwell S."/>
            <person name="Bisseling T."/>
            <person name="Choisne N."/>
            <person name="Couloux A."/>
            <person name="Denny R."/>
            <person name="Deshpande S."/>
            <person name="Dai X."/>
            <person name="Doyle J.J."/>
            <person name="Dudez A.M."/>
            <person name="Farmer A.D."/>
            <person name="Fouteau S."/>
            <person name="Franken C."/>
            <person name="Gibelin C."/>
            <person name="Gish J."/>
            <person name="Goldstein S."/>
            <person name="Gonzalez A.J."/>
            <person name="Green P.J."/>
            <person name="Hallab A."/>
            <person name="Hartog M."/>
            <person name="Hua A."/>
            <person name="Humphray S.J."/>
            <person name="Jeong D.H."/>
            <person name="Jing Y."/>
            <person name="Jocker A."/>
            <person name="Kenton S.M."/>
            <person name="Kim D.J."/>
            <person name="Klee K."/>
            <person name="Lai H."/>
            <person name="Lang C."/>
            <person name="Lin S."/>
            <person name="Macmil S.L."/>
            <person name="Magdelenat G."/>
            <person name="Matthews L."/>
            <person name="McCorrison J."/>
            <person name="Monaghan E.L."/>
            <person name="Mun J.H."/>
            <person name="Najar F.Z."/>
            <person name="Nicholson C."/>
            <person name="Noirot C."/>
            <person name="O'Bleness M."/>
            <person name="Paule C.R."/>
            <person name="Poulain J."/>
            <person name="Prion F."/>
            <person name="Qin B."/>
            <person name="Qu C."/>
            <person name="Retzel E.F."/>
            <person name="Riddle C."/>
            <person name="Sallet E."/>
            <person name="Samain S."/>
            <person name="Samson N."/>
            <person name="Sanders I."/>
            <person name="Saurat O."/>
            <person name="Scarpelli C."/>
            <person name="Schiex T."/>
            <person name="Segurens B."/>
            <person name="Severin A.J."/>
            <person name="Sherrier D.J."/>
            <person name="Shi R."/>
            <person name="Sims S."/>
            <person name="Singer S.R."/>
            <person name="Sinharoy S."/>
            <person name="Sterck L."/>
            <person name="Viollet A."/>
            <person name="Wang B.B."/>
            <person name="Wang K."/>
            <person name="Wang M."/>
            <person name="Wang X."/>
            <person name="Warfsmann J."/>
            <person name="Weissenbach J."/>
            <person name="White D.D."/>
            <person name="White J.D."/>
            <person name="Wiley G.B."/>
            <person name="Wincker P."/>
            <person name="Xing Y."/>
            <person name="Yang L."/>
            <person name="Yao Z."/>
            <person name="Ying F."/>
            <person name="Zhai J."/>
            <person name="Zhou L."/>
            <person name="Zuber A."/>
            <person name="Denarie J."/>
            <person name="Dixon R.A."/>
            <person name="May G.D."/>
            <person name="Schwartz D.C."/>
            <person name="Rogers J."/>
            <person name="Quetier F."/>
            <person name="Town C.D."/>
            <person name="Roe B.A."/>
        </authorList>
    </citation>
    <scope>NUCLEOTIDE SEQUENCE [LARGE SCALE GENOMIC DNA]</scope>
    <source>
        <strain evidence="2">A17</strain>
        <strain evidence="3 4">cv. Jemalong A17</strain>
    </source>
</reference>